<organism evidence="3 4">
    <name type="scientific">Eutypa lata (strain UCR-EL1)</name>
    <name type="common">Grapevine dieback disease fungus</name>
    <name type="synonym">Eutypa armeniacae</name>
    <dbReference type="NCBI Taxonomy" id="1287681"/>
    <lineage>
        <taxon>Eukaryota</taxon>
        <taxon>Fungi</taxon>
        <taxon>Dikarya</taxon>
        <taxon>Ascomycota</taxon>
        <taxon>Pezizomycotina</taxon>
        <taxon>Sordariomycetes</taxon>
        <taxon>Xylariomycetidae</taxon>
        <taxon>Xylariales</taxon>
        <taxon>Diatrypaceae</taxon>
        <taxon>Eutypa</taxon>
    </lineage>
</organism>
<dbReference type="KEGG" id="ela:UCREL1_3352"/>
<feature type="transmembrane region" description="Helical" evidence="2">
    <location>
        <begin position="67"/>
        <end position="84"/>
    </location>
</feature>
<dbReference type="EMBL" id="KB706044">
    <property type="protein sequence ID" value="EMR69623.1"/>
    <property type="molecule type" value="Genomic_DNA"/>
</dbReference>
<evidence type="ECO:0000313" key="4">
    <source>
        <dbReference type="Proteomes" id="UP000012174"/>
    </source>
</evidence>
<name>M7SYM4_EUTLA</name>
<keyword evidence="2" id="KW-0472">Membrane</keyword>
<sequence length="543" mass="60816">MGLVRTDVVGGGGQTVTDTVLIVGMNIISTTSSNLIDPANPIELTPDVISERVYGSKMVLLVEQMQLITIWLMKACLLIMYGRLTTSLTQHVVVKIVSAYVAIGFVVMEILYFGVLSAILNKYYSFNAPFASDWTYWYIRESSTAIITTNLPLTYTLVRIALNFFGLGSKLSTARKSHPGSHFRPSYGTRISSNARSGEAANFDRSDSQEEINREYGVPLRIYQKHEVRFSSHTIETRAERADRMQVVPESLRDTTASKKPRPSGEESDDAASKDSAVGVVTENLKTHQFLSLHARLWNAFPLKFETAKVFCVFVTFTTILAGTLVSLSLLGYPNPTLLLWNETFDKPLLAGGSHLTKVSGVLDYLNSLAPEQDDELLLMMDAYDILMQLPKSTLTSWHYEARDAAQQRIVIGRVGALRREFAEASGLIEDRNPQHAPEHFPDDGAHWPDNQYGWSDQSVFADMYGRQEWVRERLRLKYARPGTKARTSQIFGTCIDDAVSPSFTHEKFDPDLSVGNPCEFGIYLDVWSHFGDQTMNSEWDGS</sequence>
<keyword evidence="2" id="KW-1133">Transmembrane helix</keyword>
<accession>M7SYM4</accession>
<dbReference type="STRING" id="1287681.M7SYM4"/>
<feature type="transmembrane region" description="Helical" evidence="2">
    <location>
        <begin position="310"/>
        <end position="333"/>
    </location>
</feature>
<evidence type="ECO:0000256" key="1">
    <source>
        <dbReference type="SAM" id="MobiDB-lite"/>
    </source>
</evidence>
<keyword evidence="4" id="KW-1185">Reference proteome</keyword>
<reference evidence="4" key="1">
    <citation type="journal article" date="2013" name="Genome Announc.">
        <title>Draft genome sequence of the grapevine dieback fungus Eutypa lata UCR-EL1.</title>
        <authorList>
            <person name="Blanco-Ulate B."/>
            <person name="Rolshausen P.E."/>
            <person name="Cantu D."/>
        </authorList>
    </citation>
    <scope>NUCLEOTIDE SEQUENCE [LARGE SCALE GENOMIC DNA]</scope>
    <source>
        <strain evidence="4">UCR-EL1</strain>
    </source>
</reference>
<dbReference type="Proteomes" id="UP000012174">
    <property type="component" value="Unassembled WGS sequence"/>
</dbReference>
<feature type="transmembrane region" description="Helical" evidence="2">
    <location>
        <begin position="96"/>
        <end position="120"/>
    </location>
</feature>
<evidence type="ECO:0000256" key="2">
    <source>
        <dbReference type="SAM" id="Phobius"/>
    </source>
</evidence>
<dbReference type="CDD" id="cd22997">
    <property type="entry name" value="GT_LH"/>
    <property type="match status" value="1"/>
</dbReference>
<dbReference type="OrthoDB" id="3903189at2759"/>
<feature type="region of interest" description="Disordered" evidence="1">
    <location>
        <begin position="239"/>
        <end position="275"/>
    </location>
</feature>
<proteinExistence type="predicted"/>
<dbReference type="AlphaFoldDB" id="M7SYM4"/>
<dbReference type="HOGENOM" id="CLU_501552_0_0_1"/>
<dbReference type="eggNOG" id="ENOG502SJ6K">
    <property type="taxonomic scope" value="Eukaryota"/>
</dbReference>
<evidence type="ECO:0000313" key="3">
    <source>
        <dbReference type="EMBL" id="EMR69623.1"/>
    </source>
</evidence>
<feature type="region of interest" description="Disordered" evidence="1">
    <location>
        <begin position="175"/>
        <end position="210"/>
    </location>
</feature>
<gene>
    <name evidence="3" type="ORF">UCREL1_3352</name>
</gene>
<keyword evidence="2" id="KW-0812">Transmembrane</keyword>
<protein>
    <submittedName>
        <fullName evidence="3">Putative family decarboxylase protein</fullName>
    </submittedName>
</protein>